<dbReference type="GO" id="GO:0016791">
    <property type="term" value="F:phosphatase activity"/>
    <property type="evidence" value="ECO:0007669"/>
    <property type="project" value="TreeGrafter"/>
</dbReference>
<reference evidence="1 2" key="1">
    <citation type="submission" date="2018-05" db="EMBL/GenBank/DDBJ databases">
        <title>Genomic Encyclopedia of Type Strains, Phase IV (KMG-IV): sequencing the most valuable type-strain genomes for metagenomic binning, comparative biology and taxonomic classification.</title>
        <authorList>
            <person name="Goeker M."/>
        </authorList>
    </citation>
    <scope>NUCLEOTIDE SEQUENCE [LARGE SCALE GENOMIC DNA]</scope>
    <source>
        <strain evidence="1 2">DSM 25350</strain>
    </source>
</reference>
<dbReference type="InterPro" id="IPR050275">
    <property type="entry name" value="PGM_Phosphatase"/>
</dbReference>
<comment type="caution">
    <text evidence="1">The sequence shown here is derived from an EMBL/GenBank/DDBJ whole genome shotgun (WGS) entry which is preliminary data.</text>
</comment>
<name>A0A316FD60_9GAMM</name>
<dbReference type="AlphaFoldDB" id="A0A316FD60"/>
<dbReference type="InterPro" id="IPR013078">
    <property type="entry name" value="His_Pase_superF_clade-1"/>
</dbReference>
<dbReference type="SUPFAM" id="SSF53254">
    <property type="entry name" value="Phosphoglycerate mutase-like"/>
    <property type="match status" value="1"/>
</dbReference>
<keyword evidence="2" id="KW-1185">Reference proteome</keyword>
<dbReference type="PANTHER" id="PTHR48100">
    <property type="entry name" value="BROAD-SPECIFICITY PHOSPHATASE YOR283W-RELATED"/>
    <property type="match status" value="1"/>
</dbReference>
<proteinExistence type="predicted"/>
<accession>A0A316FD60</accession>
<dbReference type="PANTHER" id="PTHR48100:SF1">
    <property type="entry name" value="HISTIDINE PHOSPHATASE FAMILY PROTEIN-RELATED"/>
    <property type="match status" value="1"/>
</dbReference>
<organism evidence="1 2">
    <name type="scientific">Pleionea mediterranea</name>
    <dbReference type="NCBI Taxonomy" id="523701"/>
    <lineage>
        <taxon>Bacteria</taxon>
        <taxon>Pseudomonadati</taxon>
        <taxon>Pseudomonadota</taxon>
        <taxon>Gammaproteobacteria</taxon>
        <taxon>Oceanospirillales</taxon>
        <taxon>Pleioneaceae</taxon>
        <taxon>Pleionea</taxon>
    </lineage>
</organism>
<gene>
    <name evidence="1" type="ORF">C8D97_11347</name>
</gene>
<sequence>MVTDLYLIRHGEPVLTGALLGATDSPLSDTGWQQLTEAFNRLPKFDHLIASSLSRCAAFAQEFSQQQLSQQQSIPLTIDPQWRECHFGQWDGIAYQTLHRESPQAVERFFQDPYRHTPPDGESLQDFHQRILTALFHLLDQHSEKRVVVLCHAGVIRTLVAWCLNMDYQQGDQFKRFSIDYGSMTHLRLFKNESPTHNQPQYFAQLQLLNDTGHSLNSNGATDE</sequence>
<protein>
    <submittedName>
        <fullName evidence="1">Alpha-ribazole phosphatase</fullName>
    </submittedName>
</protein>
<dbReference type="EMBL" id="QGGU01000013">
    <property type="protein sequence ID" value="PWK46363.1"/>
    <property type="molecule type" value="Genomic_DNA"/>
</dbReference>
<dbReference type="GO" id="GO:0005737">
    <property type="term" value="C:cytoplasm"/>
    <property type="evidence" value="ECO:0007669"/>
    <property type="project" value="TreeGrafter"/>
</dbReference>
<dbReference type="Proteomes" id="UP000245790">
    <property type="component" value="Unassembled WGS sequence"/>
</dbReference>
<dbReference type="Gene3D" id="3.40.50.1240">
    <property type="entry name" value="Phosphoglycerate mutase-like"/>
    <property type="match status" value="1"/>
</dbReference>
<dbReference type="RefSeq" id="WP_109764800.1">
    <property type="nucleotide sequence ID" value="NZ_QGGU01000013.1"/>
</dbReference>
<evidence type="ECO:0000313" key="1">
    <source>
        <dbReference type="EMBL" id="PWK46363.1"/>
    </source>
</evidence>
<dbReference type="InterPro" id="IPR029033">
    <property type="entry name" value="His_PPase_superfam"/>
</dbReference>
<evidence type="ECO:0000313" key="2">
    <source>
        <dbReference type="Proteomes" id="UP000245790"/>
    </source>
</evidence>
<dbReference type="CDD" id="cd07067">
    <property type="entry name" value="HP_PGM_like"/>
    <property type="match status" value="1"/>
</dbReference>
<dbReference type="OrthoDB" id="9783269at2"/>
<dbReference type="Pfam" id="PF00300">
    <property type="entry name" value="His_Phos_1"/>
    <property type="match status" value="1"/>
</dbReference>
<dbReference type="SMART" id="SM00855">
    <property type="entry name" value="PGAM"/>
    <property type="match status" value="1"/>
</dbReference>